<dbReference type="Pfam" id="PF13173">
    <property type="entry name" value="AAA_14"/>
    <property type="match status" value="1"/>
</dbReference>
<evidence type="ECO:0000313" key="4">
    <source>
        <dbReference type="Proteomes" id="UP000030130"/>
    </source>
</evidence>
<dbReference type="EMBL" id="JRAI01000051">
    <property type="protein sequence ID" value="KGN85599.1"/>
    <property type="molecule type" value="Genomic_DNA"/>
</dbReference>
<dbReference type="InterPro" id="IPR041682">
    <property type="entry name" value="AAA_14"/>
</dbReference>
<reference evidence="3 4" key="1">
    <citation type="submission" date="2014-08" db="EMBL/GenBank/DDBJ databases">
        <title>Porphyromonas gulae strain:COT-052_OH1451 Genome sequencing.</title>
        <authorList>
            <person name="Wallis C."/>
            <person name="Deusch O."/>
            <person name="O'Flynn C."/>
            <person name="Davis I."/>
            <person name="Jospin G."/>
            <person name="Darling A.E."/>
            <person name="Coil D.A."/>
            <person name="Alexiev A."/>
            <person name="Horsfall A."/>
            <person name="Kirkwood N."/>
            <person name="Harris S."/>
            <person name="Eisen J.A."/>
        </authorList>
    </citation>
    <scope>NUCLEOTIDE SEQUENCE [LARGE SCALE GENOMIC DNA]</scope>
    <source>
        <strain evidence="4">COT-052 OH1451</strain>
    </source>
</reference>
<dbReference type="Pfam" id="PF13635">
    <property type="entry name" value="DUF4143"/>
    <property type="match status" value="1"/>
</dbReference>
<dbReference type="PANTHER" id="PTHR33295">
    <property type="entry name" value="ATPASE"/>
    <property type="match status" value="1"/>
</dbReference>
<dbReference type="OrthoDB" id="9801840at2"/>
<dbReference type="SUPFAM" id="SSF52540">
    <property type="entry name" value="P-loop containing nucleoside triphosphate hydrolases"/>
    <property type="match status" value="1"/>
</dbReference>
<name>A0A0A2GIA9_9PORP</name>
<evidence type="ECO:0000259" key="2">
    <source>
        <dbReference type="Pfam" id="PF13635"/>
    </source>
</evidence>
<dbReference type="eggNOG" id="COG1373">
    <property type="taxonomic scope" value="Bacteria"/>
</dbReference>
<dbReference type="InterPro" id="IPR027417">
    <property type="entry name" value="P-loop_NTPase"/>
</dbReference>
<accession>A0A0A2GIA9</accession>
<dbReference type="InterPro" id="IPR025420">
    <property type="entry name" value="DUF4143"/>
</dbReference>
<gene>
    <name evidence="3" type="ORF">HR08_05565</name>
</gene>
<dbReference type="Gene3D" id="3.40.50.300">
    <property type="entry name" value="P-loop containing nucleotide triphosphate hydrolases"/>
    <property type="match status" value="1"/>
</dbReference>
<dbReference type="Proteomes" id="UP000030130">
    <property type="component" value="Unassembled WGS sequence"/>
</dbReference>
<dbReference type="PANTHER" id="PTHR33295:SF20">
    <property type="entry name" value="ATPASE"/>
    <property type="match status" value="1"/>
</dbReference>
<protein>
    <submittedName>
        <fullName evidence="3">ATPase AAA</fullName>
    </submittedName>
</protein>
<proteinExistence type="predicted"/>
<organism evidence="3 4">
    <name type="scientific">Porphyromonas gulae</name>
    <dbReference type="NCBI Taxonomy" id="111105"/>
    <lineage>
        <taxon>Bacteria</taxon>
        <taxon>Pseudomonadati</taxon>
        <taxon>Bacteroidota</taxon>
        <taxon>Bacteroidia</taxon>
        <taxon>Bacteroidales</taxon>
        <taxon>Porphyromonadaceae</taxon>
        <taxon>Porphyromonas</taxon>
    </lineage>
</organism>
<feature type="domain" description="AAA" evidence="1">
    <location>
        <begin position="37"/>
        <end position="172"/>
    </location>
</feature>
<dbReference type="RefSeq" id="WP_026292365.1">
    <property type="nucleotide sequence ID" value="NZ_JRAI01000051.1"/>
</dbReference>
<sequence>MILSIKKYNFWDKNSIDLGFPRTSYTNKIGQYIGNKLIKVLVGQRRAGKSYILRQIASQLISNGTSPNNILYINKEYLELSSVQTYEHLEELFQLYREELKPQGKVYVFVDEIQYIEEWERFVNSHSQDFAEPCELFISGSNSSLLSGELATLLSGRYVEFEILPFSYTEYCGITRQEIGKASYIRFLQSGALPELFNLPNDEMKQNYVSSIKDTVMLRDIVARYKVKDIKLLDDLFVYLANNASNIVSIPNIVNFFKSRNRKTNYETLSSYISYLESSFLVHRGERYNIKGKDTISGNCKYYLNDLCYHNYLYSGFGYGMGYLLENAVYLSLRRAGYQVYIGTIKDSEVDFVAIKGGNKLYLQVALQLSAEDTIEREYRSLKMIDDNFPKYVVSMEEYKIPTNEGIEHISAWELENIL</sequence>
<evidence type="ECO:0000259" key="1">
    <source>
        <dbReference type="Pfam" id="PF13173"/>
    </source>
</evidence>
<comment type="caution">
    <text evidence="3">The sequence shown here is derived from an EMBL/GenBank/DDBJ whole genome shotgun (WGS) entry which is preliminary data.</text>
</comment>
<dbReference type="PATRIC" id="fig|111105.18.peg.1551"/>
<feature type="domain" description="DUF4143" evidence="2">
    <location>
        <begin position="219"/>
        <end position="365"/>
    </location>
</feature>
<dbReference type="AlphaFoldDB" id="A0A0A2GIA9"/>
<dbReference type="STRING" id="111105.HR09_03560"/>
<evidence type="ECO:0000313" key="3">
    <source>
        <dbReference type="EMBL" id="KGN85599.1"/>
    </source>
</evidence>